<dbReference type="EMBL" id="DS550055">
    <property type="protein sequence ID" value="EDR24036.1"/>
    <property type="molecule type" value="Genomic_DNA"/>
</dbReference>
<protein>
    <submittedName>
        <fullName evidence="2">Uncharacterized protein</fullName>
    </submittedName>
</protein>
<proteinExistence type="predicted"/>
<dbReference type="GeneID" id="5883508"/>
<dbReference type="AlphaFoldDB" id="B0EJQ3"/>
<dbReference type="Proteomes" id="UP000008076">
    <property type="component" value="Unassembled WGS sequence"/>
</dbReference>
<name>B0EJQ3_ENTDS</name>
<reference evidence="2" key="2">
    <citation type="submission" date="2007-12" db="EMBL/GenBank/DDBJ databases">
        <authorList>
            <person name="Lorenzi H."/>
            <person name="Inman J."/>
            <person name="Schobel S."/>
            <person name="Amedeo P."/>
            <person name="Caler E."/>
        </authorList>
    </citation>
    <scope>NUCLEOTIDE SEQUENCE</scope>
    <source>
        <strain evidence="2">SAW760</strain>
    </source>
</reference>
<reference evidence="3" key="1">
    <citation type="submission" date="2007-12" db="EMBL/GenBank/DDBJ databases">
        <title>Annotation of Entamoeba dispar SAW760.</title>
        <authorList>
            <person name="Lorenzi H."/>
            <person name="Inman J."/>
            <person name="Schobel S."/>
            <person name="Amedeo P."/>
            <person name="Caler E."/>
        </authorList>
    </citation>
    <scope>NUCLEOTIDE SEQUENCE [LARGE SCALE GENOMIC DNA]</scope>
    <source>
        <strain evidence="3">ATCC PRA-260 / SAW760</strain>
    </source>
</reference>
<gene>
    <name evidence="1" type="ORF">EDI_089520</name>
    <name evidence="2" type="ORF">EDI_120670</name>
</gene>
<dbReference type="RefSeq" id="XP_001738431.1">
    <property type="nucleotide sequence ID" value="XM_001738379.1"/>
</dbReference>
<evidence type="ECO:0000313" key="3">
    <source>
        <dbReference type="Proteomes" id="UP000008076"/>
    </source>
</evidence>
<dbReference type="RefSeq" id="XP_001739578.1">
    <property type="nucleotide sequence ID" value="XM_001739526.1"/>
</dbReference>
<evidence type="ECO:0000313" key="2">
    <source>
        <dbReference type="EMBL" id="EDR25249.1"/>
    </source>
</evidence>
<dbReference type="GeneID" id="5884720"/>
<organism evidence="3">
    <name type="scientific">Entamoeba dispar (strain ATCC PRA-260 / SAW760)</name>
    <dbReference type="NCBI Taxonomy" id="370354"/>
    <lineage>
        <taxon>Eukaryota</taxon>
        <taxon>Amoebozoa</taxon>
        <taxon>Evosea</taxon>
        <taxon>Archamoebae</taxon>
        <taxon>Mastigamoebida</taxon>
        <taxon>Entamoebidae</taxon>
        <taxon>Entamoeba</taxon>
    </lineage>
</organism>
<sequence length="103" mass="11869">MSITVEERAELLKLEDIQVDALSSYFIDLDGIQELCQDLTELYKKEQISTLGDKKYLKILEKEAWLVEDIALTAINFLKTHKKTLKVIKECASNHSNETKPKK</sequence>
<evidence type="ECO:0000313" key="1">
    <source>
        <dbReference type="EMBL" id="EDR24036.1"/>
    </source>
</evidence>
<dbReference type="KEGG" id="edi:EDI_089520"/>
<accession>B0EJQ3</accession>
<dbReference type="VEuPathDB" id="AmoebaDB:EDI_120670"/>
<dbReference type="EMBL" id="DS549596">
    <property type="protein sequence ID" value="EDR25249.1"/>
    <property type="molecule type" value="Genomic_DNA"/>
</dbReference>
<dbReference type="VEuPathDB" id="AmoebaDB:EDI_089520"/>
<keyword evidence="3" id="KW-1185">Reference proteome</keyword>
<dbReference type="KEGG" id="edi:EDI_120670"/>